<keyword evidence="1" id="KW-0679">Respiratory chain</keyword>
<dbReference type="SUPFAM" id="SSF81442">
    <property type="entry name" value="Cytochrome c oxidase subunit I-like"/>
    <property type="match status" value="1"/>
</dbReference>
<evidence type="ECO:0000313" key="5">
    <source>
        <dbReference type="Proteomes" id="UP000597507"/>
    </source>
</evidence>
<protein>
    <recommendedName>
        <fullName evidence="3">Cytochrome oxidase subunit I profile domain-containing protein</fullName>
    </recommendedName>
</protein>
<dbReference type="PANTHER" id="PTHR10422">
    <property type="entry name" value="CYTOCHROME C OXIDASE SUBUNIT 1"/>
    <property type="match status" value="1"/>
</dbReference>
<dbReference type="PROSITE" id="PS50855">
    <property type="entry name" value="COX1"/>
    <property type="match status" value="1"/>
</dbReference>
<dbReference type="Proteomes" id="UP000597507">
    <property type="component" value="Unassembled WGS sequence"/>
</dbReference>
<dbReference type="GO" id="GO:0009060">
    <property type="term" value="P:aerobic respiration"/>
    <property type="evidence" value="ECO:0007669"/>
    <property type="project" value="InterPro"/>
</dbReference>
<dbReference type="GO" id="GO:0022904">
    <property type="term" value="P:respiratory electron transport chain"/>
    <property type="evidence" value="ECO:0007669"/>
    <property type="project" value="TreeGrafter"/>
</dbReference>
<feature type="transmembrane region" description="Helical" evidence="2">
    <location>
        <begin position="36"/>
        <end position="53"/>
    </location>
</feature>
<dbReference type="Pfam" id="PF00115">
    <property type="entry name" value="COX1"/>
    <property type="match status" value="1"/>
</dbReference>
<evidence type="ECO:0000259" key="3">
    <source>
        <dbReference type="PROSITE" id="PS50855"/>
    </source>
</evidence>
<dbReference type="GO" id="GO:0020037">
    <property type="term" value="F:heme binding"/>
    <property type="evidence" value="ECO:0007669"/>
    <property type="project" value="InterPro"/>
</dbReference>
<evidence type="ECO:0000313" key="4">
    <source>
        <dbReference type="EMBL" id="GGG23980.1"/>
    </source>
</evidence>
<dbReference type="InterPro" id="IPR023616">
    <property type="entry name" value="Cyt_c_oxase-like_su1_dom"/>
</dbReference>
<sequence>MLQGTATLLLPLMLGALHHWWPLATGRMPSERTGRLAFWLLFVGFNLNFLPLHHTGLAGMPRRF</sequence>
<dbReference type="Gene3D" id="1.20.210.10">
    <property type="entry name" value="Cytochrome c oxidase-like, subunit I domain"/>
    <property type="match status" value="1"/>
</dbReference>
<keyword evidence="2" id="KW-1133">Transmembrane helix</keyword>
<dbReference type="EMBL" id="BMKS01000002">
    <property type="protein sequence ID" value="GGG23980.1"/>
    <property type="molecule type" value="Genomic_DNA"/>
</dbReference>
<gene>
    <name evidence="4" type="ORF">GCM10010964_10170</name>
</gene>
<name>A0A8J2Z9C4_9PROT</name>
<organism evidence="4 5">
    <name type="scientific">Caldovatus sediminis</name>
    <dbReference type="NCBI Taxonomy" id="2041189"/>
    <lineage>
        <taxon>Bacteria</taxon>
        <taxon>Pseudomonadati</taxon>
        <taxon>Pseudomonadota</taxon>
        <taxon>Alphaproteobacteria</taxon>
        <taxon>Acetobacterales</taxon>
        <taxon>Roseomonadaceae</taxon>
        <taxon>Caldovatus</taxon>
    </lineage>
</organism>
<keyword evidence="1" id="KW-0249">Electron transport</keyword>
<dbReference type="InterPro" id="IPR036927">
    <property type="entry name" value="Cyt_c_oxase-like_su1_sf"/>
</dbReference>
<reference evidence="4 5" key="1">
    <citation type="journal article" date="2014" name="Int. J. Syst. Evol. Microbiol.">
        <title>Complete genome sequence of Corynebacterium casei LMG S-19264T (=DSM 44701T), isolated from a smear-ripened cheese.</title>
        <authorList>
            <consortium name="US DOE Joint Genome Institute (JGI-PGF)"/>
            <person name="Walter F."/>
            <person name="Albersmeier A."/>
            <person name="Kalinowski J."/>
            <person name="Ruckert C."/>
        </authorList>
    </citation>
    <scope>NUCLEOTIDE SEQUENCE [LARGE SCALE GENOMIC DNA]</scope>
    <source>
        <strain evidence="4 5">CGMCC 1.16330</strain>
    </source>
</reference>
<evidence type="ECO:0000256" key="1">
    <source>
        <dbReference type="ARBA" id="ARBA00022660"/>
    </source>
</evidence>
<keyword evidence="1" id="KW-0813">Transport</keyword>
<dbReference type="RefSeq" id="WP_229677815.1">
    <property type="nucleotide sequence ID" value="NZ_BMKS01000002.1"/>
</dbReference>
<dbReference type="InterPro" id="IPR000883">
    <property type="entry name" value="Cyt_C_Oxase_1"/>
</dbReference>
<dbReference type="PANTHER" id="PTHR10422:SF18">
    <property type="entry name" value="CYTOCHROME C OXIDASE SUBUNIT 1"/>
    <property type="match status" value="1"/>
</dbReference>
<keyword evidence="2" id="KW-0472">Membrane</keyword>
<dbReference type="GO" id="GO:0015990">
    <property type="term" value="P:electron transport coupled proton transport"/>
    <property type="evidence" value="ECO:0007669"/>
    <property type="project" value="TreeGrafter"/>
</dbReference>
<dbReference type="GO" id="GO:0004129">
    <property type="term" value="F:cytochrome-c oxidase activity"/>
    <property type="evidence" value="ECO:0007669"/>
    <property type="project" value="InterPro"/>
</dbReference>
<dbReference type="GO" id="GO:0016020">
    <property type="term" value="C:membrane"/>
    <property type="evidence" value="ECO:0007669"/>
    <property type="project" value="InterPro"/>
</dbReference>
<keyword evidence="2" id="KW-0812">Transmembrane</keyword>
<accession>A0A8J2Z9C4</accession>
<comment type="caution">
    <text evidence="4">The sequence shown here is derived from an EMBL/GenBank/DDBJ whole genome shotgun (WGS) entry which is preliminary data.</text>
</comment>
<evidence type="ECO:0000256" key="2">
    <source>
        <dbReference type="SAM" id="Phobius"/>
    </source>
</evidence>
<dbReference type="AlphaFoldDB" id="A0A8J2Z9C4"/>
<proteinExistence type="predicted"/>
<keyword evidence="5" id="KW-1185">Reference proteome</keyword>
<feature type="domain" description="Cytochrome oxidase subunit I profile" evidence="3">
    <location>
        <begin position="1"/>
        <end position="64"/>
    </location>
</feature>